<name>A0AAJ5MIR4_9PSED</name>
<organism evidence="2 3">
    <name type="scientific">Pseudomonas soli</name>
    <dbReference type="NCBI Taxonomy" id="1306993"/>
    <lineage>
        <taxon>Bacteria</taxon>
        <taxon>Pseudomonadati</taxon>
        <taxon>Pseudomonadota</taxon>
        <taxon>Gammaproteobacteria</taxon>
        <taxon>Pseudomonadales</taxon>
        <taxon>Pseudomonadaceae</taxon>
        <taxon>Pseudomonas</taxon>
    </lineage>
</organism>
<dbReference type="RefSeq" id="WP_023629602.1">
    <property type="nucleotide sequence ID" value="NZ_CATKPM010000066.1"/>
</dbReference>
<protein>
    <submittedName>
        <fullName evidence="2">Uncharacterized protein</fullName>
    </submittedName>
</protein>
<evidence type="ECO:0000313" key="2">
    <source>
        <dbReference type="EMBL" id="UXZ44651.1"/>
    </source>
</evidence>
<evidence type="ECO:0000313" key="3">
    <source>
        <dbReference type="Proteomes" id="UP001209279"/>
    </source>
</evidence>
<sequence length="70" mass="7705">MDDEAKRIAALEQVVFALLAAGAVRGIPPNDLRLHAIGGLLTGTRGRWVDEEHIGDAINELHRAMRFFPD</sequence>
<reference evidence="1 4" key="2">
    <citation type="submission" date="2024-01" db="EMBL/GenBank/DDBJ databases">
        <title>Unpublished Manusciprt.</title>
        <authorList>
            <person name="Duman M."/>
            <person name="Valdes E.G."/>
            <person name="Ajmi N."/>
            <person name="Altun S."/>
            <person name="Saticioglu I.B."/>
        </authorList>
    </citation>
    <scope>NUCLEOTIDE SEQUENCE [LARGE SCALE GENOMIC DNA]</scope>
    <source>
        <strain evidence="1 4">139P</strain>
    </source>
</reference>
<proteinExistence type="predicted"/>
<accession>A0AAJ5MIR4</accession>
<dbReference type="EMBL" id="JAZDQQ010000003">
    <property type="protein sequence ID" value="MEE1879527.1"/>
    <property type="molecule type" value="Genomic_DNA"/>
</dbReference>
<dbReference type="Proteomes" id="UP001329505">
    <property type="component" value="Unassembled WGS sequence"/>
</dbReference>
<dbReference type="GeneID" id="93677059"/>
<dbReference type="Proteomes" id="UP001209279">
    <property type="component" value="Chromosome"/>
</dbReference>
<dbReference type="EMBL" id="CP083803">
    <property type="protein sequence ID" value="UXZ44651.1"/>
    <property type="molecule type" value="Genomic_DNA"/>
</dbReference>
<evidence type="ECO:0000313" key="1">
    <source>
        <dbReference type="EMBL" id="MEE1879527.1"/>
    </source>
</evidence>
<dbReference type="AlphaFoldDB" id="A0AAJ5MIR4"/>
<reference evidence="2" key="1">
    <citation type="submission" date="2021-08" db="EMBL/GenBank/DDBJ databases">
        <authorList>
            <person name="Yaryura P.M."/>
            <person name="Bianco M.I."/>
            <person name="Morais C."/>
            <person name="Setubal J.C."/>
        </authorList>
    </citation>
    <scope>NUCLEOTIDE SEQUENCE</scope>
    <source>
        <strain evidence="2">AP1</strain>
    </source>
</reference>
<keyword evidence="4" id="KW-1185">Reference proteome</keyword>
<gene>
    <name evidence="2" type="ORF">K7K07_21675</name>
    <name evidence="1" type="ORF">V0R55_05100</name>
</gene>
<evidence type="ECO:0000313" key="4">
    <source>
        <dbReference type="Proteomes" id="UP001329505"/>
    </source>
</evidence>